<comment type="cofactor">
    <cofactor evidence="1">
        <name>Mg(2+)</name>
        <dbReference type="ChEBI" id="CHEBI:18420"/>
    </cofactor>
</comment>
<dbReference type="PROSITE" id="PS01011">
    <property type="entry name" value="FOLYLPOLYGLU_SYNT_1"/>
    <property type="match status" value="1"/>
</dbReference>
<dbReference type="GO" id="GO:0005524">
    <property type="term" value="F:ATP binding"/>
    <property type="evidence" value="ECO:0007669"/>
    <property type="project" value="UniProtKB-KW"/>
</dbReference>
<gene>
    <name evidence="14" type="ORF">H9831_12985</name>
</gene>
<keyword evidence="5" id="KW-0479">Metal-binding</keyword>
<evidence type="ECO:0000256" key="5">
    <source>
        <dbReference type="ARBA" id="ARBA00022723"/>
    </source>
</evidence>
<dbReference type="Pfam" id="PF08245">
    <property type="entry name" value="Mur_ligase_M"/>
    <property type="match status" value="1"/>
</dbReference>
<feature type="domain" description="Mur ligase C-terminal" evidence="12">
    <location>
        <begin position="293"/>
        <end position="413"/>
    </location>
</feature>
<evidence type="ECO:0000256" key="11">
    <source>
        <dbReference type="PIRNR" id="PIRNR001563"/>
    </source>
</evidence>
<proteinExistence type="inferred from homology"/>
<dbReference type="GO" id="GO:0004326">
    <property type="term" value="F:tetrahydrofolylpolyglutamate synthase activity"/>
    <property type="evidence" value="ECO:0007669"/>
    <property type="project" value="UniProtKB-EC"/>
</dbReference>
<evidence type="ECO:0000256" key="8">
    <source>
        <dbReference type="ARBA" id="ARBA00022842"/>
    </source>
</evidence>
<dbReference type="Proteomes" id="UP000824007">
    <property type="component" value="Unassembled WGS sequence"/>
</dbReference>
<accession>A0A9D1YRH3</accession>
<dbReference type="InterPro" id="IPR018109">
    <property type="entry name" value="Folylpolyglutamate_synth_CS"/>
</dbReference>
<keyword evidence="6 11" id="KW-0547">Nucleotide-binding</keyword>
<dbReference type="GO" id="GO:0005737">
    <property type="term" value="C:cytoplasm"/>
    <property type="evidence" value="ECO:0007669"/>
    <property type="project" value="TreeGrafter"/>
</dbReference>
<evidence type="ECO:0000256" key="1">
    <source>
        <dbReference type="ARBA" id="ARBA00001946"/>
    </source>
</evidence>
<comment type="similarity">
    <text evidence="2 11">Belongs to the folylpolyglutamate synthase family.</text>
</comment>
<dbReference type="InterPro" id="IPR013221">
    <property type="entry name" value="Mur_ligase_cen"/>
</dbReference>
<comment type="catalytic activity">
    <reaction evidence="10">
        <text>(6S)-5,6,7,8-tetrahydrofolyl-(gamma-L-Glu)(n) + L-glutamate + ATP = (6S)-5,6,7,8-tetrahydrofolyl-(gamma-L-Glu)(n+1) + ADP + phosphate + H(+)</text>
        <dbReference type="Rhea" id="RHEA:10580"/>
        <dbReference type="Rhea" id="RHEA-COMP:14738"/>
        <dbReference type="Rhea" id="RHEA-COMP:14740"/>
        <dbReference type="ChEBI" id="CHEBI:15378"/>
        <dbReference type="ChEBI" id="CHEBI:29985"/>
        <dbReference type="ChEBI" id="CHEBI:30616"/>
        <dbReference type="ChEBI" id="CHEBI:43474"/>
        <dbReference type="ChEBI" id="CHEBI:141005"/>
        <dbReference type="ChEBI" id="CHEBI:456216"/>
        <dbReference type="EC" id="6.3.2.17"/>
    </reaction>
</comment>
<evidence type="ECO:0000313" key="14">
    <source>
        <dbReference type="EMBL" id="HIY61573.1"/>
    </source>
</evidence>
<dbReference type="EMBL" id="DXDD01000161">
    <property type="protein sequence ID" value="HIY61573.1"/>
    <property type="molecule type" value="Genomic_DNA"/>
</dbReference>
<keyword evidence="7 11" id="KW-0067">ATP-binding</keyword>
<dbReference type="InterPro" id="IPR036565">
    <property type="entry name" value="Mur-like_cat_sf"/>
</dbReference>
<dbReference type="PANTHER" id="PTHR11136">
    <property type="entry name" value="FOLYLPOLYGLUTAMATE SYNTHASE-RELATED"/>
    <property type="match status" value="1"/>
</dbReference>
<evidence type="ECO:0000256" key="3">
    <source>
        <dbReference type="ARBA" id="ARBA00013025"/>
    </source>
</evidence>
<dbReference type="GO" id="GO:0008841">
    <property type="term" value="F:dihydrofolate synthase activity"/>
    <property type="evidence" value="ECO:0007669"/>
    <property type="project" value="TreeGrafter"/>
</dbReference>
<name>A0A9D1YRH3_9FIRM</name>
<reference evidence="14" key="1">
    <citation type="journal article" date="2021" name="PeerJ">
        <title>Extensive microbial diversity within the chicken gut microbiome revealed by metagenomics and culture.</title>
        <authorList>
            <person name="Gilroy R."/>
            <person name="Ravi A."/>
            <person name="Getino M."/>
            <person name="Pursley I."/>
            <person name="Horton D.L."/>
            <person name="Alikhan N.F."/>
            <person name="Baker D."/>
            <person name="Gharbi K."/>
            <person name="Hall N."/>
            <person name="Watson M."/>
            <person name="Adriaenssens E.M."/>
            <person name="Foster-Nyarko E."/>
            <person name="Jarju S."/>
            <person name="Secka A."/>
            <person name="Antonio M."/>
            <person name="Oren A."/>
            <person name="Chaudhuri R.R."/>
            <person name="La Ragione R."/>
            <person name="Hildebrand F."/>
            <person name="Pallen M.J."/>
        </authorList>
    </citation>
    <scope>NUCLEOTIDE SEQUENCE</scope>
    <source>
        <strain evidence="14">ChiSxjej3B15-24422</strain>
    </source>
</reference>
<keyword evidence="4 11" id="KW-0436">Ligase</keyword>
<organism evidence="14 15">
    <name type="scientific">Candidatus Eisenbergiella pullistercoris</name>
    <dbReference type="NCBI Taxonomy" id="2838555"/>
    <lineage>
        <taxon>Bacteria</taxon>
        <taxon>Bacillati</taxon>
        <taxon>Bacillota</taxon>
        <taxon>Clostridia</taxon>
        <taxon>Lachnospirales</taxon>
        <taxon>Lachnospiraceae</taxon>
        <taxon>Eisenbergiella</taxon>
    </lineage>
</organism>
<dbReference type="PIRSF" id="PIRSF001563">
    <property type="entry name" value="Folylpolyglu_synth"/>
    <property type="match status" value="1"/>
</dbReference>
<dbReference type="Gene3D" id="3.40.1190.10">
    <property type="entry name" value="Mur-like, catalytic domain"/>
    <property type="match status" value="1"/>
</dbReference>
<evidence type="ECO:0000256" key="10">
    <source>
        <dbReference type="ARBA" id="ARBA00047493"/>
    </source>
</evidence>
<evidence type="ECO:0000259" key="12">
    <source>
        <dbReference type="Pfam" id="PF02875"/>
    </source>
</evidence>
<feature type="domain" description="Mur ligase central" evidence="13">
    <location>
        <begin position="44"/>
        <end position="266"/>
    </location>
</feature>
<sequence length="438" mass="47530">MNYAEALEYVESCKKYGVVPGLSSIRRLLCRLGNPQEKLAFVHIAGTNGKGSVLAMLSGVLARAGYRTGSFSSPELLEHRDMFRMNGRVIAKTEFARCMERVSRAAEELSGEGFPHPTAFEVDTALAFLWFQEKKCDIAIAEAGMGGLLDSTNVIPAPLVCVLTSISMDHMAALGDTLEAIAAQKAGIIKPKSRVVSLRQKPEAMRVIEAACRERGCSLRTADPEKLSGVRRSLKGQRFSYGEWKGLEIPFAGTWQTDNAALALEALSALSEAGFPVSEKKLRQGLSEVSWPGRFQVFPGKPLFVVDGAHNEDAAARLVESIRFYFTNRRIIYIIGILKDKEAEKIVRLTCGLPAAVITTSDSANPRSTPPVELAELVRGYCENVTAADSPREAVELSRLLAGEDGVVVAFGSLSFQGKIIRAITESMGGSDGKRKKN</sequence>
<protein>
    <recommendedName>
        <fullName evidence="3">tetrahydrofolate synthase</fullName>
        <ecNumber evidence="3">6.3.2.17</ecNumber>
    </recommendedName>
    <alternativeName>
        <fullName evidence="9">Tetrahydrofolylpolyglutamate synthase</fullName>
    </alternativeName>
</protein>
<reference evidence="14" key="2">
    <citation type="submission" date="2021-04" db="EMBL/GenBank/DDBJ databases">
        <authorList>
            <person name="Gilroy R."/>
        </authorList>
    </citation>
    <scope>NUCLEOTIDE SEQUENCE</scope>
    <source>
        <strain evidence="14">ChiSxjej3B15-24422</strain>
    </source>
</reference>
<evidence type="ECO:0000256" key="2">
    <source>
        <dbReference type="ARBA" id="ARBA00008276"/>
    </source>
</evidence>
<dbReference type="InterPro" id="IPR036615">
    <property type="entry name" value="Mur_ligase_C_dom_sf"/>
</dbReference>
<evidence type="ECO:0000256" key="7">
    <source>
        <dbReference type="ARBA" id="ARBA00022840"/>
    </source>
</evidence>
<evidence type="ECO:0000259" key="13">
    <source>
        <dbReference type="Pfam" id="PF08245"/>
    </source>
</evidence>
<dbReference type="GO" id="GO:0046872">
    <property type="term" value="F:metal ion binding"/>
    <property type="evidence" value="ECO:0007669"/>
    <property type="project" value="UniProtKB-KW"/>
</dbReference>
<comment type="caution">
    <text evidence="14">The sequence shown here is derived from an EMBL/GenBank/DDBJ whole genome shotgun (WGS) entry which is preliminary data.</text>
</comment>
<dbReference type="EC" id="6.3.2.17" evidence="3"/>
<evidence type="ECO:0000256" key="9">
    <source>
        <dbReference type="ARBA" id="ARBA00030592"/>
    </source>
</evidence>
<dbReference type="SUPFAM" id="SSF53244">
    <property type="entry name" value="MurD-like peptide ligases, peptide-binding domain"/>
    <property type="match status" value="1"/>
</dbReference>
<dbReference type="InterPro" id="IPR001645">
    <property type="entry name" value="Folylpolyglutamate_synth"/>
</dbReference>
<dbReference type="InterPro" id="IPR004101">
    <property type="entry name" value="Mur_ligase_C"/>
</dbReference>
<dbReference type="PANTHER" id="PTHR11136:SF0">
    <property type="entry name" value="DIHYDROFOLATE SYNTHETASE-RELATED"/>
    <property type="match status" value="1"/>
</dbReference>
<dbReference type="Pfam" id="PF02875">
    <property type="entry name" value="Mur_ligase_C"/>
    <property type="match status" value="1"/>
</dbReference>
<dbReference type="NCBIfam" id="TIGR01499">
    <property type="entry name" value="folC"/>
    <property type="match status" value="1"/>
</dbReference>
<keyword evidence="8" id="KW-0460">Magnesium</keyword>
<evidence type="ECO:0000256" key="4">
    <source>
        <dbReference type="ARBA" id="ARBA00022598"/>
    </source>
</evidence>
<dbReference type="Gene3D" id="3.90.190.20">
    <property type="entry name" value="Mur ligase, C-terminal domain"/>
    <property type="match status" value="1"/>
</dbReference>
<dbReference type="SUPFAM" id="SSF53623">
    <property type="entry name" value="MurD-like peptide ligases, catalytic domain"/>
    <property type="match status" value="1"/>
</dbReference>
<dbReference type="FunFam" id="3.40.1190.10:FF:000011">
    <property type="entry name" value="Folylpolyglutamate synthase/dihydrofolate synthase"/>
    <property type="match status" value="1"/>
</dbReference>
<dbReference type="AlphaFoldDB" id="A0A9D1YRH3"/>
<evidence type="ECO:0000313" key="15">
    <source>
        <dbReference type="Proteomes" id="UP000824007"/>
    </source>
</evidence>
<evidence type="ECO:0000256" key="6">
    <source>
        <dbReference type="ARBA" id="ARBA00022741"/>
    </source>
</evidence>